<evidence type="ECO:0000259" key="5">
    <source>
        <dbReference type="PROSITE" id="PS50850"/>
    </source>
</evidence>
<reference evidence="6 7" key="1">
    <citation type="submission" date="2018-09" db="EMBL/GenBank/DDBJ databases">
        <title>The draft genome of Acinetobacter spp. strains.</title>
        <authorList>
            <person name="Qin J."/>
            <person name="Feng Y."/>
            <person name="Zong Z."/>
        </authorList>
    </citation>
    <scope>NUCLEOTIDE SEQUENCE [LARGE SCALE GENOMIC DNA]</scope>
    <source>
        <strain evidence="6 7">WCHAc060096</strain>
    </source>
</reference>
<gene>
    <name evidence="6" type="ORF">D7V21_04450</name>
</gene>
<evidence type="ECO:0000256" key="1">
    <source>
        <dbReference type="ARBA" id="ARBA00022692"/>
    </source>
</evidence>
<evidence type="ECO:0000256" key="3">
    <source>
        <dbReference type="ARBA" id="ARBA00023136"/>
    </source>
</evidence>
<protein>
    <submittedName>
        <fullName evidence="6">MFS transporter</fullName>
    </submittedName>
</protein>
<dbReference type="Gene3D" id="1.20.1250.20">
    <property type="entry name" value="MFS general substrate transporter like domains"/>
    <property type="match status" value="2"/>
</dbReference>
<evidence type="ECO:0000256" key="4">
    <source>
        <dbReference type="SAM" id="Phobius"/>
    </source>
</evidence>
<dbReference type="SUPFAM" id="SSF103473">
    <property type="entry name" value="MFS general substrate transporter"/>
    <property type="match status" value="1"/>
</dbReference>
<dbReference type="InterPro" id="IPR011701">
    <property type="entry name" value="MFS"/>
</dbReference>
<feature type="transmembrane region" description="Helical" evidence="4">
    <location>
        <begin position="296"/>
        <end position="315"/>
    </location>
</feature>
<feature type="transmembrane region" description="Helical" evidence="4">
    <location>
        <begin position="321"/>
        <end position="341"/>
    </location>
</feature>
<feature type="transmembrane region" description="Helical" evidence="4">
    <location>
        <begin position="267"/>
        <end position="284"/>
    </location>
</feature>
<accession>A0A3A8EKB5</accession>
<feature type="domain" description="Major facilitator superfamily (MFS) profile" evidence="5">
    <location>
        <begin position="28"/>
        <end position="407"/>
    </location>
</feature>
<dbReference type="CDD" id="cd17478">
    <property type="entry name" value="MFS_FsR"/>
    <property type="match status" value="1"/>
</dbReference>
<keyword evidence="3 4" id="KW-0472">Membrane</keyword>
<feature type="transmembrane region" description="Helical" evidence="4">
    <location>
        <begin position="24"/>
        <end position="46"/>
    </location>
</feature>
<feature type="transmembrane region" description="Helical" evidence="4">
    <location>
        <begin position="181"/>
        <end position="199"/>
    </location>
</feature>
<organism evidence="6 7">
    <name type="scientific">Acinetobacter guerrae</name>
    <dbReference type="NCBI Taxonomy" id="1843371"/>
    <lineage>
        <taxon>Bacteria</taxon>
        <taxon>Pseudomonadati</taxon>
        <taxon>Pseudomonadota</taxon>
        <taxon>Gammaproteobacteria</taxon>
        <taxon>Moraxellales</taxon>
        <taxon>Moraxellaceae</taxon>
        <taxon>Acinetobacter</taxon>
    </lineage>
</organism>
<keyword evidence="2 4" id="KW-1133">Transmembrane helix</keyword>
<dbReference type="GO" id="GO:0005886">
    <property type="term" value="C:plasma membrane"/>
    <property type="evidence" value="ECO:0007669"/>
    <property type="project" value="TreeGrafter"/>
</dbReference>
<dbReference type="InterPro" id="IPR020846">
    <property type="entry name" value="MFS_dom"/>
</dbReference>
<feature type="transmembrane region" description="Helical" evidence="4">
    <location>
        <begin position="58"/>
        <end position="81"/>
    </location>
</feature>
<dbReference type="GO" id="GO:0022857">
    <property type="term" value="F:transmembrane transporter activity"/>
    <property type="evidence" value="ECO:0007669"/>
    <property type="project" value="InterPro"/>
</dbReference>
<dbReference type="Pfam" id="PF07690">
    <property type="entry name" value="MFS_1"/>
    <property type="match status" value="1"/>
</dbReference>
<dbReference type="RefSeq" id="WP_120369335.1">
    <property type="nucleotide sequence ID" value="NZ_LXGN01000007.1"/>
</dbReference>
<dbReference type="AlphaFoldDB" id="A0A3A8EKB5"/>
<name>A0A3A8EKB5_9GAMM</name>
<dbReference type="Proteomes" id="UP000269001">
    <property type="component" value="Unassembled WGS sequence"/>
</dbReference>
<feature type="transmembrane region" description="Helical" evidence="4">
    <location>
        <begin position="227"/>
        <end position="247"/>
    </location>
</feature>
<feature type="transmembrane region" description="Helical" evidence="4">
    <location>
        <begin position="353"/>
        <end position="371"/>
    </location>
</feature>
<dbReference type="PANTHER" id="PTHR43129:SF1">
    <property type="entry name" value="FOSMIDOMYCIN RESISTANCE PROTEIN"/>
    <property type="match status" value="1"/>
</dbReference>
<feature type="transmembrane region" description="Helical" evidence="4">
    <location>
        <begin position="383"/>
        <end position="401"/>
    </location>
</feature>
<keyword evidence="7" id="KW-1185">Reference proteome</keyword>
<dbReference type="PROSITE" id="PS50850">
    <property type="entry name" value="MFS"/>
    <property type="match status" value="1"/>
</dbReference>
<comment type="caution">
    <text evidence="6">The sequence shown here is derived from an EMBL/GenBank/DDBJ whole genome shotgun (WGS) entry which is preliminary data.</text>
</comment>
<proteinExistence type="predicted"/>
<evidence type="ECO:0000313" key="6">
    <source>
        <dbReference type="EMBL" id="RKG35045.1"/>
    </source>
</evidence>
<evidence type="ECO:0000256" key="2">
    <source>
        <dbReference type="ARBA" id="ARBA00022989"/>
    </source>
</evidence>
<evidence type="ECO:0000313" key="7">
    <source>
        <dbReference type="Proteomes" id="UP000269001"/>
    </source>
</evidence>
<keyword evidence="1 4" id="KW-0812">Transmembrane</keyword>
<sequence>MTSSIPLKENIREQASSHVQPQQMIIKVVGAVAIAHLLNDLIQAVLPAIYPMLKANFALSFTQVGLISLVYQVTASLLQPWIGLYTDKHPKPYLLPMGMCVTFLGILLLAFSPTFTVLLIASALIGVGSSTFHPEASRVARMASGGRFGTAQSTFQVGGNTGTAIGPLLAALIIVPFGQHAVAWLVVFALLAIWILTRVSQWTIRHAKTQAVSRIVNASSKLHGRQLTLAIGTICLLMFAKFTYIASISNYFTFYLIHKFHVSLQTAQLHLFAFLAAVAVGTFAGGPIGDKIGRKAVIWVSFAGMAPFALMMPYADLFWTTILSIIAGLVLSSAFAAMVVYAQEAVPGRVGMISGLMFGLMFGVSGIAAAGLGHLADINGIEWVFKLCSYLPLLGLATFFLPKTHVKSM</sequence>
<dbReference type="PANTHER" id="PTHR43129">
    <property type="entry name" value="FOSMIDOMYCIN RESISTANCE PROTEIN"/>
    <property type="match status" value="1"/>
</dbReference>
<dbReference type="InterPro" id="IPR036259">
    <property type="entry name" value="MFS_trans_sf"/>
</dbReference>
<dbReference type="EMBL" id="RAXU01000004">
    <property type="protein sequence ID" value="RKG35045.1"/>
    <property type="molecule type" value="Genomic_DNA"/>
</dbReference>
<dbReference type="OrthoDB" id="9770492at2"/>